<comment type="similarity">
    <text evidence="2">Belongs to the PEPCase type 1 family.</text>
</comment>
<accession>A0ABS6UYK3</accession>
<dbReference type="PROSITE" id="PS00781">
    <property type="entry name" value="PEPCASE_1"/>
    <property type="match status" value="1"/>
</dbReference>
<dbReference type="EC" id="4.1.1.31" evidence="2"/>
<evidence type="ECO:0000256" key="2">
    <source>
        <dbReference type="HAMAP-Rule" id="MF_00595"/>
    </source>
</evidence>
<keyword evidence="2 4" id="KW-0456">Lyase</keyword>
<evidence type="ECO:0000256" key="3">
    <source>
        <dbReference type="PROSITE-ProRule" id="PRU10111"/>
    </source>
</evidence>
<sequence length="915" mass="100651">MSFPAVRAALPEADRRSTVNAVATHAGVTSESGHDALRADIRRLSTMLGRTLVHHGGPELLELVEQVRHGSRHGDTQALLSGLDAGTAVALARAFSQYFQLANIAEQRHRAKELAATDGRGPLRRLLERVAAECDHDEVQDVLARAELRPVFTAHPTESSRQSVLAIVRRVADGLDRGASDDALEALVELLWQTDELRPGKPTVADEARAIGWYMEQLGRGAVPELLAEYEREVRAAGFEVPAGSGPLVLGCWVGGDRDGNPNVTPAVTREVLELYSDRALRIHEGLVEELIGELSISTRVIGVSEELRSSLARDRRALPEIHDRFIRLNATEPYRLKLSYVAARLANTRTRTEHVPGRDYLGPDGYLDDLRVIDRSLRGHLGGRIADGTLARALRTGRAIGLHLAELDVREHSRRHHDALGAVYDALGELDVPYASLSRQQRLDLLSAELDAGRPLIRRHYGLPDEAADVLATFDLLHEMQHRYGPQVARTYIVSMCQGVDDLLAVAVLAREAYMVELRHDPRSSLDLVPLFETVEELSQAGDLLDGLLSVPGYRQHVRNRGDLQEVMLGYSDSNKGAGITTSQWEIHRAQRQLRDVGAKHGVRLRLFHGRGGSVGRGGGPSAEAVASAPFGSVDATMKVTEQGEVVSDKYSLPALAHDNLEIMLAAMLEATLLHQSSRWDDASLERFDDTMGVVSDAARAAYRGLVERPGLPEFFTAATPVEELGRLNVGSRPSRRPGQGAASLDDLRAIPWVFGWTQTRMVVPGWYGLGSGLRAAREAGHGPVLEEMREWAFFTNLLGNVEMTLAKTDLDIARRYVEELVDPSLHPIFDDIVAEHALTLREVLRLTESTTLLARHPVLRNTLAVRDSYLQPLHHLQVELLAQRRRTEDPEADVHRALLLTINGIAAGLRNTG</sequence>
<gene>
    <name evidence="2 4" type="primary">ppc</name>
    <name evidence="4" type="ORF">I4I81_24250</name>
</gene>
<dbReference type="NCBIfam" id="NF000584">
    <property type="entry name" value="PRK00009.1"/>
    <property type="match status" value="1"/>
</dbReference>
<name>A0ABS6UYK3_9PSEU</name>
<keyword evidence="2" id="KW-0120">Carbon dioxide fixation</keyword>
<reference evidence="4 5" key="1">
    <citation type="submission" date="2020-11" db="EMBL/GenBank/DDBJ databases">
        <title>Pseudonocardia abyssalis sp. nov. and Pseudonocardia oceani sp. nov., description and phylogenomic analysis of two novel actinomycetes isolated from the deep Southern Ocean.</title>
        <authorList>
            <person name="Parra J."/>
        </authorList>
    </citation>
    <scope>NUCLEOTIDE SEQUENCE [LARGE SCALE GENOMIC DNA]</scope>
    <source>
        <strain evidence="4 5">KRD-168</strain>
    </source>
</reference>
<feature type="active site" evidence="2">
    <location>
        <position position="577"/>
    </location>
</feature>
<protein>
    <recommendedName>
        <fullName evidence="2">Phosphoenolpyruvate carboxylase</fullName>
        <shortName evidence="2">PEPC</shortName>
        <shortName evidence="2">PEPCase</shortName>
        <ecNumber evidence="2">4.1.1.31</ecNumber>
    </recommendedName>
</protein>
<evidence type="ECO:0000313" key="5">
    <source>
        <dbReference type="Proteomes" id="UP000694287"/>
    </source>
</evidence>
<dbReference type="Proteomes" id="UP000694287">
    <property type="component" value="Unassembled WGS sequence"/>
</dbReference>
<keyword evidence="2" id="KW-0460">Magnesium</keyword>
<dbReference type="PANTHER" id="PTHR30523">
    <property type="entry name" value="PHOSPHOENOLPYRUVATE CARBOXYLASE"/>
    <property type="match status" value="1"/>
</dbReference>
<comment type="function">
    <text evidence="2">Forms oxaloacetate, a four-carbon dicarboxylic acid source for the tricarboxylic acid cycle.</text>
</comment>
<evidence type="ECO:0000256" key="1">
    <source>
        <dbReference type="ARBA" id="ARBA00048995"/>
    </source>
</evidence>
<comment type="subunit">
    <text evidence="2">Homotetramer.</text>
</comment>
<comment type="catalytic activity">
    <reaction evidence="1 2">
        <text>oxaloacetate + phosphate = phosphoenolpyruvate + hydrogencarbonate</text>
        <dbReference type="Rhea" id="RHEA:28370"/>
        <dbReference type="ChEBI" id="CHEBI:16452"/>
        <dbReference type="ChEBI" id="CHEBI:17544"/>
        <dbReference type="ChEBI" id="CHEBI:43474"/>
        <dbReference type="ChEBI" id="CHEBI:58702"/>
        <dbReference type="EC" id="4.1.1.31"/>
    </reaction>
</comment>
<dbReference type="Pfam" id="PF00311">
    <property type="entry name" value="PEPcase"/>
    <property type="match status" value="1"/>
</dbReference>
<comment type="cofactor">
    <cofactor evidence="2">
        <name>Mg(2+)</name>
        <dbReference type="ChEBI" id="CHEBI:18420"/>
    </cofactor>
</comment>
<evidence type="ECO:0000313" key="4">
    <source>
        <dbReference type="EMBL" id="MBW0137348.1"/>
    </source>
</evidence>
<keyword evidence="5" id="KW-1185">Reference proteome</keyword>
<dbReference type="InterPro" id="IPR022805">
    <property type="entry name" value="PEP_COase_bac/pln-type"/>
</dbReference>
<dbReference type="GO" id="GO:0008964">
    <property type="term" value="F:phosphoenolpyruvate carboxylase activity"/>
    <property type="evidence" value="ECO:0007669"/>
    <property type="project" value="UniProtKB-EC"/>
</dbReference>
<feature type="active site" evidence="2 3">
    <location>
        <position position="155"/>
    </location>
</feature>
<dbReference type="PANTHER" id="PTHR30523:SF6">
    <property type="entry name" value="PHOSPHOENOLPYRUVATE CARBOXYLASE"/>
    <property type="match status" value="1"/>
</dbReference>
<organism evidence="4 5">
    <name type="scientific">Pseudonocardia abyssalis</name>
    <dbReference type="NCBI Taxonomy" id="2792008"/>
    <lineage>
        <taxon>Bacteria</taxon>
        <taxon>Bacillati</taxon>
        <taxon>Actinomycetota</taxon>
        <taxon>Actinomycetes</taxon>
        <taxon>Pseudonocardiales</taxon>
        <taxon>Pseudonocardiaceae</taxon>
        <taxon>Pseudonocardia</taxon>
    </lineage>
</organism>
<dbReference type="EMBL" id="JADQDK010000001">
    <property type="protein sequence ID" value="MBW0137348.1"/>
    <property type="molecule type" value="Genomic_DNA"/>
</dbReference>
<comment type="caution">
    <text evidence="4">The sequence shown here is derived from an EMBL/GenBank/DDBJ whole genome shotgun (WGS) entry which is preliminary data.</text>
</comment>
<proteinExistence type="inferred from homology"/>
<dbReference type="HAMAP" id="MF_00595">
    <property type="entry name" value="PEPcase_type1"/>
    <property type="match status" value="1"/>
</dbReference>
<dbReference type="InterPro" id="IPR021135">
    <property type="entry name" value="PEP_COase"/>
</dbReference>
<dbReference type="InterPro" id="IPR018129">
    <property type="entry name" value="PEP_COase_Lys_AS"/>
</dbReference>